<gene>
    <name evidence="1" type="ORF">FC87_GL000717</name>
</gene>
<dbReference type="RefSeq" id="WP_056962001.1">
    <property type="nucleotide sequence ID" value="NZ_AYZI01000034.1"/>
</dbReference>
<evidence type="ECO:0000313" key="1">
    <source>
        <dbReference type="EMBL" id="KRM88912.1"/>
    </source>
</evidence>
<evidence type="ECO:0000313" key="2">
    <source>
        <dbReference type="Proteomes" id="UP000051586"/>
    </source>
</evidence>
<organism evidence="1 2">
    <name type="scientific">Fructilactobacillus florum DSM 22689 = JCM 16035</name>
    <dbReference type="NCBI Taxonomy" id="1423745"/>
    <lineage>
        <taxon>Bacteria</taxon>
        <taxon>Bacillati</taxon>
        <taxon>Bacillota</taxon>
        <taxon>Bacilli</taxon>
        <taxon>Lactobacillales</taxon>
        <taxon>Lactobacillaceae</taxon>
        <taxon>Fructilactobacillus</taxon>
    </lineage>
</organism>
<dbReference type="AlphaFoldDB" id="A0A0R2CC55"/>
<proteinExistence type="predicted"/>
<dbReference type="STRING" id="1423745.GCA_001311215_01689"/>
<dbReference type="Proteomes" id="UP000051586">
    <property type="component" value="Unassembled WGS sequence"/>
</dbReference>
<reference evidence="1 2" key="1">
    <citation type="journal article" date="2015" name="Genome Announc.">
        <title>Expanding the biotechnology potential of lactobacilli through comparative genomics of 213 strains and associated genera.</title>
        <authorList>
            <person name="Sun Z."/>
            <person name="Harris H.M."/>
            <person name="McCann A."/>
            <person name="Guo C."/>
            <person name="Argimon S."/>
            <person name="Zhang W."/>
            <person name="Yang X."/>
            <person name="Jeffery I.B."/>
            <person name="Cooney J.C."/>
            <person name="Kagawa T.F."/>
            <person name="Liu W."/>
            <person name="Song Y."/>
            <person name="Salvetti E."/>
            <person name="Wrobel A."/>
            <person name="Rasinkangas P."/>
            <person name="Parkhill J."/>
            <person name="Rea M.C."/>
            <person name="O'Sullivan O."/>
            <person name="Ritari J."/>
            <person name="Douillard F.P."/>
            <person name="Paul Ross R."/>
            <person name="Yang R."/>
            <person name="Briner A.E."/>
            <person name="Felis G.E."/>
            <person name="de Vos W.M."/>
            <person name="Barrangou R."/>
            <person name="Klaenhammer T.R."/>
            <person name="Caufield P.W."/>
            <person name="Cui Y."/>
            <person name="Zhang H."/>
            <person name="O'Toole P.W."/>
        </authorList>
    </citation>
    <scope>NUCLEOTIDE SEQUENCE [LARGE SCALE GENOMIC DNA]</scope>
    <source>
        <strain evidence="1 2">DSM 22689</strain>
    </source>
</reference>
<dbReference type="EMBL" id="AYZI01000034">
    <property type="protein sequence ID" value="KRM88912.1"/>
    <property type="molecule type" value="Genomic_DNA"/>
</dbReference>
<name>A0A0R2CC55_9LACO</name>
<sequence>MIKSRDEWYEAIHKLEEKYASENGKGVKIKSMICVPDDDPLLKEVQQFSQKIIGEHKYPANAKPHKSSKFKPYFYKAFDQNGELIASSNGLKELSTKLKDKGMFNHKQTTHSVISIISNHLSKYYGKFEWGKVVKYDSKAHED</sequence>
<comment type="caution">
    <text evidence="1">The sequence shown here is derived from an EMBL/GenBank/DDBJ whole genome shotgun (WGS) entry which is preliminary data.</text>
</comment>
<protein>
    <submittedName>
        <fullName evidence="1">Uncharacterized protein</fullName>
    </submittedName>
</protein>
<dbReference type="PATRIC" id="fig|1423745.4.peg.759"/>
<accession>A0A0R2CC55</accession>